<sequence>MVGWGYVTPRKVVTNNDLANIVDTSDEWIRQHTGIVSRHIVTDESETSATLGAQAGRQALDVAGVPPQKVDLVICATSTPTHVFPSTASQIQDDLGCVNAGAYDLSAACSGFVYALAMARSAIVAGDVEYVLVVGAEVMSRFVDWTDRSTCILFGDGAGALLIAASDVKGGIGACELGSDGSGGDLLTLPAGGSARPATLETVSSGEHFIRMDGPAVFRFATRVMADATRSVLQKQGWTLDDLDLVIPHQANSRIIQNSVIKQLKIPPEKVFINIAEYGNTSTASIPIALCEALAEDRISPGKNLVLVGFGGGLSWGALAVNWSVSQQDVSRHWWQGARQQAAYRAGAARSMWRRVERRFASRRDRN</sequence>
<keyword evidence="6 14" id="KW-0443">Lipid metabolism</keyword>
<organism evidence="17">
    <name type="scientific">Caldilineaceae bacterium SB0662_bin_9</name>
    <dbReference type="NCBI Taxonomy" id="2605258"/>
    <lineage>
        <taxon>Bacteria</taxon>
        <taxon>Bacillati</taxon>
        <taxon>Chloroflexota</taxon>
        <taxon>Caldilineae</taxon>
        <taxon>Caldilineales</taxon>
        <taxon>Caldilineaceae</taxon>
    </lineage>
</organism>
<keyword evidence="14" id="KW-0963">Cytoplasm</keyword>
<comment type="domain">
    <text evidence="14">The last Arg residue of the ACP-binding site is essential for the weak association between ACP/AcpP and FabH.</text>
</comment>
<feature type="active site" evidence="14">
    <location>
        <position position="249"/>
    </location>
</feature>
<dbReference type="InterPro" id="IPR016039">
    <property type="entry name" value="Thiolase-like"/>
</dbReference>
<keyword evidence="9 14" id="KW-0012">Acyltransferase</keyword>
<evidence type="ECO:0000313" key="17">
    <source>
        <dbReference type="EMBL" id="MYD90791.1"/>
    </source>
</evidence>
<dbReference type="GO" id="GO:0033818">
    <property type="term" value="F:beta-ketoacyl-acyl-carrier-protein synthase III activity"/>
    <property type="evidence" value="ECO:0007669"/>
    <property type="project" value="UniProtKB-UniRule"/>
</dbReference>
<comment type="catalytic activity">
    <reaction evidence="13">
        <text>3-methylbutanoyl-CoA + malonyl-[ACP] + H(+) = 5-methyl-3-oxohexanoyl-[ACP] + CO2 + CoA</text>
        <dbReference type="Rhea" id="RHEA:42272"/>
        <dbReference type="Rhea" id="RHEA-COMP:9623"/>
        <dbReference type="Rhea" id="RHEA-COMP:9941"/>
        <dbReference type="ChEBI" id="CHEBI:15378"/>
        <dbReference type="ChEBI" id="CHEBI:16526"/>
        <dbReference type="ChEBI" id="CHEBI:57287"/>
        <dbReference type="ChEBI" id="CHEBI:57345"/>
        <dbReference type="ChEBI" id="CHEBI:78449"/>
        <dbReference type="ChEBI" id="CHEBI:78822"/>
        <dbReference type="EC" id="2.3.1.300"/>
    </reaction>
    <physiologicalReaction direction="left-to-right" evidence="13">
        <dbReference type="Rhea" id="RHEA:42273"/>
    </physiologicalReaction>
</comment>
<accession>A0A6B1DU55</accession>
<comment type="subcellular location">
    <subcellularLocation>
        <location evidence="14">Cytoplasm</location>
    </subcellularLocation>
</comment>
<evidence type="ECO:0000256" key="1">
    <source>
        <dbReference type="ARBA" id="ARBA00005194"/>
    </source>
</evidence>
<dbReference type="Pfam" id="PF08541">
    <property type="entry name" value="ACP_syn_III_C"/>
    <property type="match status" value="1"/>
</dbReference>
<evidence type="ECO:0000256" key="13">
    <source>
        <dbReference type="ARBA" id="ARBA00052985"/>
    </source>
</evidence>
<evidence type="ECO:0000256" key="14">
    <source>
        <dbReference type="HAMAP-Rule" id="MF_01815"/>
    </source>
</evidence>
<evidence type="ECO:0000256" key="3">
    <source>
        <dbReference type="ARBA" id="ARBA00022516"/>
    </source>
</evidence>
<evidence type="ECO:0000256" key="5">
    <source>
        <dbReference type="ARBA" id="ARBA00022832"/>
    </source>
</evidence>
<gene>
    <name evidence="14" type="primary">fabH</name>
    <name evidence="17" type="ORF">F4Y08_10725</name>
</gene>
<evidence type="ECO:0000256" key="8">
    <source>
        <dbReference type="ARBA" id="ARBA00023268"/>
    </source>
</evidence>
<dbReference type="PANTHER" id="PTHR43091">
    <property type="entry name" value="3-OXOACYL-[ACYL-CARRIER-PROTEIN] SYNTHASE"/>
    <property type="match status" value="1"/>
</dbReference>
<dbReference type="Pfam" id="PF08545">
    <property type="entry name" value="ACP_syn_III"/>
    <property type="match status" value="1"/>
</dbReference>
<dbReference type="GO" id="GO:0005737">
    <property type="term" value="C:cytoplasm"/>
    <property type="evidence" value="ECO:0007669"/>
    <property type="project" value="UniProtKB-SubCell"/>
</dbReference>
<keyword evidence="7 14" id="KW-0275">Fatty acid biosynthesis</keyword>
<evidence type="ECO:0000256" key="7">
    <source>
        <dbReference type="ARBA" id="ARBA00023160"/>
    </source>
</evidence>
<name>A0A6B1DU55_9CHLR</name>
<comment type="function">
    <text evidence="14">Catalyzes the condensation reaction of fatty acid synthesis by the addition to an acyl acceptor of two carbons from malonyl-ACP. Catalyzes the first condensation reaction which initiates fatty acid synthesis and may therefore play a role in governing the total rate of fatty acid production. Possesses both acetoacetyl-ACP synthase and acetyl transacylase activities. Its substrate specificity determines the biosynthesis of branched-chain and/or straight-chain of fatty acids.</text>
</comment>
<dbReference type="FunFam" id="3.40.47.10:FF:000004">
    <property type="entry name" value="3-oxoacyl-[acyl-carrier-protein] synthase 3"/>
    <property type="match status" value="1"/>
</dbReference>
<keyword evidence="4 14" id="KW-0808">Transferase</keyword>
<dbReference type="SUPFAM" id="SSF53901">
    <property type="entry name" value="Thiolase-like"/>
    <property type="match status" value="1"/>
</dbReference>
<keyword evidence="3 14" id="KW-0444">Lipid biosynthesis</keyword>
<evidence type="ECO:0000256" key="2">
    <source>
        <dbReference type="ARBA" id="ARBA00008642"/>
    </source>
</evidence>
<comment type="caution">
    <text evidence="17">The sequence shown here is derived from an EMBL/GenBank/DDBJ whole genome shotgun (WGS) entry which is preliminary data.</text>
</comment>
<feature type="domain" description="Beta-ketoacyl-[acyl-carrier-protein] synthase III C-terminal" evidence="15">
    <location>
        <begin position="233"/>
        <end position="323"/>
    </location>
</feature>
<reference evidence="17" key="1">
    <citation type="submission" date="2019-09" db="EMBL/GenBank/DDBJ databases">
        <title>Characterisation of the sponge microbiome using genome-centric metagenomics.</title>
        <authorList>
            <person name="Engelberts J.P."/>
            <person name="Robbins S.J."/>
            <person name="De Goeij J.M."/>
            <person name="Aranda M."/>
            <person name="Bell S.C."/>
            <person name="Webster N.S."/>
        </authorList>
    </citation>
    <scope>NUCLEOTIDE SEQUENCE</scope>
    <source>
        <strain evidence="17">SB0662_bin_9</strain>
    </source>
</reference>
<feature type="region of interest" description="ACP-binding" evidence="14">
    <location>
        <begin position="250"/>
        <end position="254"/>
    </location>
</feature>
<feature type="active site" evidence="14">
    <location>
        <position position="109"/>
    </location>
</feature>
<feature type="active site" evidence="14">
    <location>
        <position position="280"/>
    </location>
</feature>
<dbReference type="CDD" id="cd00830">
    <property type="entry name" value="KAS_III"/>
    <property type="match status" value="1"/>
</dbReference>
<dbReference type="HAMAP" id="MF_01815">
    <property type="entry name" value="FabH"/>
    <property type="match status" value="1"/>
</dbReference>
<proteinExistence type="inferred from homology"/>
<evidence type="ECO:0000256" key="11">
    <source>
        <dbReference type="ARBA" id="ARBA00052407"/>
    </source>
</evidence>
<dbReference type="UniPathway" id="UPA00094"/>
<protein>
    <recommendedName>
        <fullName evidence="14">Beta-ketoacyl-[acyl-carrier-protein] synthase III</fullName>
        <shortName evidence="14">Beta-ketoacyl-ACP synthase III</shortName>
        <shortName evidence="14">KAS III</shortName>
        <ecNumber evidence="14">2.3.1.180</ecNumber>
    </recommendedName>
    <alternativeName>
        <fullName evidence="14">3-oxoacyl-[acyl-carrier-protein] synthase 3</fullName>
    </alternativeName>
    <alternativeName>
        <fullName evidence="14">3-oxoacyl-[acyl-carrier-protein] synthase III</fullName>
    </alternativeName>
</protein>
<comment type="catalytic activity">
    <reaction evidence="12">
        <text>2-methylpropanoyl-CoA + malonyl-[ACP] + H(+) = 4-methyl-3-oxopentanoyl-[ACP] + CO2 + CoA</text>
        <dbReference type="Rhea" id="RHEA:42268"/>
        <dbReference type="Rhea" id="RHEA-COMP:9623"/>
        <dbReference type="Rhea" id="RHEA-COMP:9940"/>
        <dbReference type="ChEBI" id="CHEBI:15378"/>
        <dbReference type="ChEBI" id="CHEBI:16526"/>
        <dbReference type="ChEBI" id="CHEBI:57287"/>
        <dbReference type="ChEBI" id="CHEBI:57338"/>
        <dbReference type="ChEBI" id="CHEBI:78449"/>
        <dbReference type="ChEBI" id="CHEBI:78820"/>
        <dbReference type="EC" id="2.3.1.300"/>
    </reaction>
    <physiologicalReaction direction="left-to-right" evidence="12">
        <dbReference type="Rhea" id="RHEA:42269"/>
    </physiologicalReaction>
</comment>
<evidence type="ECO:0000256" key="9">
    <source>
        <dbReference type="ARBA" id="ARBA00023315"/>
    </source>
</evidence>
<keyword evidence="5 14" id="KW-0276">Fatty acid metabolism</keyword>
<dbReference type="InterPro" id="IPR004655">
    <property type="entry name" value="FabH"/>
</dbReference>
<evidence type="ECO:0000259" key="15">
    <source>
        <dbReference type="Pfam" id="PF08541"/>
    </source>
</evidence>
<comment type="pathway">
    <text evidence="1 14">Lipid metabolism; fatty acid biosynthesis.</text>
</comment>
<comment type="catalytic activity">
    <reaction evidence="11">
        <text>(2S)-2-methylbutanoyl-CoA + malonyl-[ACP] + H(+) = (4S)-4-methyl-3-oxohexanoyl-[ACP] + CO2 + CoA</text>
        <dbReference type="Rhea" id="RHEA:42276"/>
        <dbReference type="Rhea" id="RHEA-COMP:9623"/>
        <dbReference type="Rhea" id="RHEA-COMP:17148"/>
        <dbReference type="ChEBI" id="CHEBI:15378"/>
        <dbReference type="ChEBI" id="CHEBI:16526"/>
        <dbReference type="ChEBI" id="CHEBI:57287"/>
        <dbReference type="ChEBI" id="CHEBI:78449"/>
        <dbReference type="ChEBI" id="CHEBI:88166"/>
        <dbReference type="ChEBI" id="CHEBI:167462"/>
        <dbReference type="EC" id="2.3.1.300"/>
    </reaction>
    <physiologicalReaction direction="left-to-right" evidence="11">
        <dbReference type="Rhea" id="RHEA:42277"/>
    </physiologicalReaction>
</comment>
<evidence type="ECO:0000256" key="12">
    <source>
        <dbReference type="ARBA" id="ARBA00052467"/>
    </source>
</evidence>
<dbReference type="NCBIfam" id="NF006829">
    <property type="entry name" value="PRK09352.1"/>
    <property type="match status" value="1"/>
</dbReference>
<feature type="domain" description="Beta-ketoacyl-[acyl-carrier-protein] synthase III N-terminal" evidence="16">
    <location>
        <begin position="103"/>
        <end position="181"/>
    </location>
</feature>
<dbReference type="EMBL" id="VXPY01000077">
    <property type="protein sequence ID" value="MYD90791.1"/>
    <property type="molecule type" value="Genomic_DNA"/>
</dbReference>
<evidence type="ECO:0000256" key="6">
    <source>
        <dbReference type="ARBA" id="ARBA00023098"/>
    </source>
</evidence>
<comment type="similarity">
    <text evidence="2 14">Belongs to the thiolase-like superfamily. FabH family.</text>
</comment>
<keyword evidence="8 14" id="KW-0511">Multifunctional enzyme</keyword>
<dbReference type="GO" id="GO:0004315">
    <property type="term" value="F:3-oxoacyl-[acyl-carrier-protein] synthase activity"/>
    <property type="evidence" value="ECO:0007669"/>
    <property type="project" value="InterPro"/>
</dbReference>
<dbReference type="InterPro" id="IPR013751">
    <property type="entry name" value="ACP_syn_III_N"/>
</dbReference>
<dbReference type="PANTHER" id="PTHR43091:SF1">
    <property type="entry name" value="BETA-KETOACYL-[ACYL-CARRIER-PROTEIN] SYNTHASE III, CHLOROPLASTIC"/>
    <property type="match status" value="1"/>
</dbReference>
<evidence type="ECO:0000256" key="4">
    <source>
        <dbReference type="ARBA" id="ARBA00022679"/>
    </source>
</evidence>
<dbReference type="AlphaFoldDB" id="A0A6B1DU55"/>
<dbReference type="NCBIfam" id="TIGR00747">
    <property type="entry name" value="fabH"/>
    <property type="match status" value="1"/>
</dbReference>
<dbReference type="GO" id="GO:0006633">
    <property type="term" value="P:fatty acid biosynthetic process"/>
    <property type="evidence" value="ECO:0007669"/>
    <property type="project" value="UniProtKB-UniRule"/>
</dbReference>
<dbReference type="InterPro" id="IPR013747">
    <property type="entry name" value="ACP_syn_III_C"/>
</dbReference>
<dbReference type="EC" id="2.3.1.180" evidence="14"/>
<evidence type="ECO:0000259" key="16">
    <source>
        <dbReference type="Pfam" id="PF08545"/>
    </source>
</evidence>
<comment type="subunit">
    <text evidence="14">Homodimer.</text>
</comment>
<dbReference type="Gene3D" id="3.40.47.10">
    <property type="match status" value="1"/>
</dbReference>
<comment type="catalytic activity">
    <reaction evidence="10">
        <text>malonyl-[ACP] + acetyl-CoA + H(+) = 3-oxobutanoyl-[ACP] + CO2 + CoA</text>
        <dbReference type="Rhea" id="RHEA:12080"/>
        <dbReference type="Rhea" id="RHEA-COMP:9623"/>
        <dbReference type="Rhea" id="RHEA-COMP:9625"/>
        <dbReference type="ChEBI" id="CHEBI:15378"/>
        <dbReference type="ChEBI" id="CHEBI:16526"/>
        <dbReference type="ChEBI" id="CHEBI:57287"/>
        <dbReference type="ChEBI" id="CHEBI:57288"/>
        <dbReference type="ChEBI" id="CHEBI:78449"/>
        <dbReference type="ChEBI" id="CHEBI:78450"/>
        <dbReference type="EC" id="2.3.1.180"/>
    </reaction>
    <physiologicalReaction direction="left-to-right" evidence="10">
        <dbReference type="Rhea" id="RHEA:12081"/>
    </physiologicalReaction>
</comment>
<evidence type="ECO:0000256" key="10">
    <source>
        <dbReference type="ARBA" id="ARBA00051096"/>
    </source>
</evidence>